<name>A0A194XN91_MOLSC</name>
<dbReference type="Proteomes" id="UP000070700">
    <property type="component" value="Unassembled WGS sequence"/>
</dbReference>
<dbReference type="Gene3D" id="2.120.10.70">
    <property type="entry name" value="Fucose-specific lectin"/>
    <property type="match status" value="1"/>
</dbReference>
<evidence type="ECO:0000313" key="2">
    <source>
        <dbReference type="EMBL" id="KUJ21212.1"/>
    </source>
</evidence>
<evidence type="ECO:0000313" key="3">
    <source>
        <dbReference type="Proteomes" id="UP000070700"/>
    </source>
</evidence>
<proteinExistence type="inferred from homology"/>
<reference evidence="2 3" key="1">
    <citation type="submission" date="2015-10" db="EMBL/GenBank/DDBJ databases">
        <title>Full genome of DAOMC 229536 Phialocephala scopiformis, a fungal endophyte of spruce producing the potent anti-insectan compound rugulosin.</title>
        <authorList>
            <consortium name="DOE Joint Genome Institute"/>
            <person name="Walker A.K."/>
            <person name="Frasz S.L."/>
            <person name="Seifert K.A."/>
            <person name="Miller J.D."/>
            <person name="Mondo S.J."/>
            <person name="Labutti K."/>
            <person name="Lipzen A."/>
            <person name="Dockter R."/>
            <person name="Kennedy M."/>
            <person name="Grigoriev I.V."/>
            <person name="Spatafora J.W."/>
        </authorList>
    </citation>
    <scope>NUCLEOTIDE SEQUENCE [LARGE SCALE GENOMIC DNA]</scope>
    <source>
        <strain evidence="2 3">CBS 120377</strain>
    </source>
</reference>
<dbReference type="AlphaFoldDB" id="A0A194XN91"/>
<organism evidence="2 3">
    <name type="scientific">Mollisia scopiformis</name>
    <name type="common">Conifer needle endophyte fungus</name>
    <name type="synonym">Phialocephala scopiformis</name>
    <dbReference type="NCBI Taxonomy" id="149040"/>
    <lineage>
        <taxon>Eukaryota</taxon>
        <taxon>Fungi</taxon>
        <taxon>Dikarya</taxon>
        <taxon>Ascomycota</taxon>
        <taxon>Pezizomycotina</taxon>
        <taxon>Leotiomycetes</taxon>
        <taxon>Helotiales</taxon>
        <taxon>Mollisiaceae</taxon>
        <taxon>Mollisia</taxon>
    </lineage>
</organism>
<dbReference type="OrthoDB" id="3545704at2759"/>
<dbReference type="SUPFAM" id="SSF89372">
    <property type="entry name" value="Fucose-specific lectin"/>
    <property type="match status" value="1"/>
</dbReference>
<accession>A0A194XN91</accession>
<dbReference type="InParanoid" id="A0A194XN91"/>
<gene>
    <name evidence="2" type="ORF">LY89DRAFT_609731</name>
</gene>
<dbReference type="Pfam" id="PF07938">
    <property type="entry name" value="Fungal_lectin"/>
    <property type="match status" value="1"/>
</dbReference>
<evidence type="ECO:0000256" key="1">
    <source>
        <dbReference type="ARBA" id="ARBA00009042"/>
    </source>
</evidence>
<dbReference type="EMBL" id="KQ947408">
    <property type="protein sequence ID" value="KUJ21212.1"/>
    <property type="molecule type" value="Genomic_DNA"/>
</dbReference>
<dbReference type="InterPro" id="IPR012475">
    <property type="entry name" value="Fungal_lectin"/>
</dbReference>
<dbReference type="GeneID" id="28820255"/>
<protein>
    <submittedName>
        <fullName evidence="2">Uncharacterized protein</fullName>
    </submittedName>
</protein>
<dbReference type="RefSeq" id="XP_018075567.1">
    <property type="nucleotide sequence ID" value="XM_018210529.1"/>
</dbReference>
<dbReference type="KEGG" id="psco:LY89DRAFT_609731"/>
<comment type="similarity">
    <text evidence="1">Belongs to the fungal fucose-specific lectin family.</text>
</comment>
<dbReference type="STRING" id="149040.A0A194XN91"/>
<keyword evidence="3" id="KW-1185">Reference proteome</keyword>
<sequence>MLIEAAKSTSSSPWGITKVGLLEKNNSALAAAVSRPGFPAEISVFYTDNNEVLHDLIYNSTSQKWNQGIISQKNYKAYPNSTMSAMYNQCRLCSNTLFMTFQDQNGFVQMAKFQDSGWTSSQLDVDPVLRTGLALLPSYKANRTDNIMLFHQKSSLAISLANWDSVSGWNFSKEIYSQAPRGTPIAAASSYSNVTAGYETWRQLLKLSKEGVEVSTWSGAQNDWLGYDYNHTAFANETGTNVKTYGSLAVTAIGSAYAVVESPPGNFSIQSYQMSDRLNGWQRTGNVTTWD</sequence>